<feature type="signal peptide" evidence="14">
    <location>
        <begin position="1"/>
        <end position="20"/>
    </location>
</feature>
<dbReference type="InterPro" id="IPR038063">
    <property type="entry name" value="Transpep_catalytic_dom"/>
</dbReference>
<dbReference type="InterPro" id="IPR005490">
    <property type="entry name" value="LD_TPept_cat_dom"/>
</dbReference>
<dbReference type="OrthoDB" id="5242354at2"/>
<keyword evidence="9 17" id="KW-0449">Lipoprotein</keyword>
<evidence type="ECO:0000256" key="11">
    <source>
        <dbReference type="ARBA" id="ARBA00023316"/>
    </source>
</evidence>
<reference evidence="17 19" key="2">
    <citation type="submission" date="2018-12" db="EMBL/GenBank/DDBJ databases">
        <authorList>
            <consortium name="Pathogen Informatics"/>
        </authorList>
    </citation>
    <scope>NUCLEOTIDE SEQUENCE [LARGE SCALE GENOMIC DNA]</scope>
    <source>
        <strain evidence="17 19">NCTC949</strain>
    </source>
</reference>
<dbReference type="SUPFAM" id="SSF141523">
    <property type="entry name" value="L,D-transpeptidase catalytic domain-like"/>
    <property type="match status" value="1"/>
</dbReference>
<dbReference type="AlphaFoldDB" id="A0A0F6R187"/>
<dbReference type="GO" id="GO:0005576">
    <property type="term" value="C:extracellular region"/>
    <property type="evidence" value="ECO:0007669"/>
    <property type="project" value="TreeGrafter"/>
</dbReference>
<keyword evidence="6 13" id="KW-0573">Peptidoglycan synthesis</keyword>
<evidence type="ECO:0000256" key="5">
    <source>
        <dbReference type="ARBA" id="ARBA00022960"/>
    </source>
</evidence>
<dbReference type="PROSITE" id="PS52029">
    <property type="entry name" value="LD_TPASE"/>
    <property type="match status" value="1"/>
</dbReference>
<sequence length="391" mass="42187">MLVALRWVRGSVIIVSLSLAMVSCTIDRVNQTDQSAETTGSVAEALLAPVVSVTNGATEVNPSQLVLVKSLDKGLSSVTMTNEEGKVIESALADDAMSWSTTETLGYNRTYTIEALDKNGEKTTTTFQTIAATATDAVALSPLPDSTVGIGQVIGFQFDYLVEDRQRIQNAIKVTTSPQVEGAFYWVSPYEVRWRPAQYWQPGTTVSVEANIFGVEITKGVYGKENNSTNFTIGDRVEAVVDDATKQMSVYKNGDLLKTMPVSLGSNQNPTPNGVYIIGDQYESLVMDSTTYGLALDAGGYRTDVKYATQMSYSGIYVHAAPWSVGSQGVANVSHGCINVTTENAKWFQDVVKRGDIVTVQNTIGGVLSGVDGLGDWNIDWETWKAGNTSF</sequence>
<keyword evidence="18" id="KW-1185">Reference proteome</keyword>
<dbReference type="PANTHER" id="PTHR30582">
    <property type="entry name" value="L,D-TRANSPEPTIDASE"/>
    <property type="match status" value="1"/>
</dbReference>
<dbReference type="UniPathway" id="UPA00219"/>
<dbReference type="KEGG" id="cku:UL82_03225"/>
<keyword evidence="11 13" id="KW-0961">Cell wall biogenesis/degradation</keyword>
<feature type="domain" description="L,D-TPase catalytic" evidence="15">
    <location>
        <begin position="237"/>
        <end position="361"/>
    </location>
</feature>
<keyword evidence="7" id="KW-0472">Membrane</keyword>
<feature type="active site" description="Proton donor/acceptor" evidence="13">
    <location>
        <position position="319"/>
    </location>
</feature>
<evidence type="ECO:0000256" key="12">
    <source>
        <dbReference type="ARBA" id="ARBA00060592"/>
    </source>
</evidence>
<evidence type="ECO:0000259" key="15">
    <source>
        <dbReference type="PROSITE" id="PS52029"/>
    </source>
</evidence>
<evidence type="ECO:0000256" key="2">
    <source>
        <dbReference type="ARBA" id="ARBA00022475"/>
    </source>
</evidence>
<dbReference type="FunFam" id="2.40.440.10:FF:000005">
    <property type="entry name" value="L,D-transpeptidase 2"/>
    <property type="match status" value="1"/>
</dbReference>
<comment type="pathway">
    <text evidence="1 13">Cell wall biogenesis; peptidoglycan biosynthesis.</text>
</comment>
<reference evidence="16 18" key="1">
    <citation type="journal article" date="2015" name="Genome Announc.">
        <title>Complete Genome Sequence of Corynebacterium kutscheri DSM 20755, a Corynebacterial Type Strain with Remarkably Low G+C Content of Chromosomal DNA.</title>
        <authorList>
            <person name="Ruckert C."/>
            <person name="Albersmeier A."/>
            <person name="Winkler A."/>
            <person name="Tauch A."/>
        </authorList>
    </citation>
    <scope>NUCLEOTIDE SEQUENCE [LARGE SCALE GENOMIC DNA]</scope>
    <source>
        <strain evidence="16 18">DSM 20755</strain>
    </source>
</reference>
<dbReference type="GO" id="GO:0071555">
    <property type="term" value="P:cell wall organization"/>
    <property type="evidence" value="ECO:0007669"/>
    <property type="project" value="UniProtKB-UniRule"/>
</dbReference>
<keyword evidence="5 13" id="KW-0133">Cell shape</keyword>
<dbReference type="Pfam" id="PF03734">
    <property type="entry name" value="YkuD"/>
    <property type="match status" value="1"/>
</dbReference>
<dbReference type="Pfam" id="PF17964">
    <property type="entry name" value="Big_10"/>
    <property type="match status" value="1"/>
</dbReference>
<dbReference type="Gene3D" id="2.40.440.10">
    <property type="entry name" value="L,D-transpeptidase catalytic domain-like"/>
    <property type="match status" value="1"/>
</dbReference>
<comment type="pathway">
    <text evidence="12">Glycan biosynthesis.</text>
</comment>
<accession>A0A0F6R187</accession>
<dbReference type="InterPro" id="IPR050979">
    <property type="entry name" value="LD-transpeptidase"/>
</dbReference>
<dbReference type="PROSITE" id="PS51257">
    <property type="entry name" value="PROKAR_LIPOPROTEIN"/>
    <property type="match status" value="1"/>
</dbReference>
<evidence type="ECO:0000313" key="19">
    <source>
        <dbReference type="Proteomes" id="UP000271380"/>
    </source>
</evidence>
<evidence type="ECO:0000256" key="14">
    <source>
        <dbReference type="SAM" id="SignalP"/>
    </source>
</evidence>
<dbReference type="CDD" id="cd16913">
    <property type="entry name" value="YkuD_like"/>
    <property type="match status" value="1"/>
</dbReference>
<evidence type="ECO:0000256" key="4">
    <source>
        <dbReference type="ARBA" id="ARBA00022729"/>
    </source>
</evidence>
<gene>
    <name evidence="17" type="primary">lppS</name>
    <name evidence="17" type="ORF">NCTC949_01208</name>
    <name evidence="16" type="ORF">UL82_03225</name>
</gene>
<evidence type="ECO:0000256" key="7">
    <source>
        <dbReference type="ARBA" id="ARBA00023136"/>
    </source>
</evidence>
<dbReference type="Gene3D" id="2.60.40.3710">
    <property type="match status" value="1"/>
</dbReference>
<evidence type="ECO:0000313" key="18">
    <source>
        <dbReference type="Proteomes" id="UP000033457"/>
    </source>
</evidence>
<dbReference type="Proteomes" id="UP000033457">
    <property type="component" value="Chromosome"/>
</dbReference>
<feature type="active site" description="Nucleophile" evidence="13">
    <location>
        <position position="337"/>
    </location>
</feature>
<proteinExistence type="predicted"/>
<evidence type="ECO:0000256" key="9">
    <source>
        <dbReference type="ARBA" id="ARBA00023288"/>
    </source>
</evidence>
<dbReference type="GO" id="GO:0018104">
    <property type="term" value="P:peptidoglycan-protein cross-linking"/>
    <property type="evidence" value="ECO:0007669"/>
    <property type="project" value="TreeGrafter"/>
</dbReference>
<dbReference type="GO" id="GO:0071972">
    <property type="term" value="F:peptidoglycan L,D-transpeptidase activity"/>
    <property type="evidence" value="ECO:0007669"/>
    <property type="project" value="TreeGrafter"/>
</dbReference>
<name>A0A0F6R187_9CORY</name>
<dbReference type="EMBL" id="LR134377">
    <property type="protein sequence ID" value="VEH06598.1"/>
    <property type="molecule type" value="Genomic_DNA"/>
</dbReference>
<dbReference type="Gene3D" id="2.60.40.3780">
    <property type="match status" value="1"/>
</dbReference>
<keyword evidence="3" id="KW-0808">Transferase</keyword>
<keyword evidence="2" id="KW-1003">Cell membrane</keyword>
<protein>
    <submittedName>
        <fullName evidence="17">ErfK/YbiS/YcfS/YnhG family lipoprotein</fullName>
    </submittedName>
</protein>
<evidence type="ECO:0000256" key="1">
    <source>
        <dbReference type="ARBA" id="ARBA00004752"/>
    </source>
</evidence>
<dbReference type="CDD" id="cd13432">
    <property type="entry name" value="LDT_IgD_like_2"/>
    <property type="match status" value="1"/>
</dbReference>
<keyword evidence="4 14" id="KW-0732">Signal</keyword>
<dbReference type="Proteomes" id="UP000271380">
    <property type="component" value="Chromosome"/>
</dbReference>
<keyword evidence="8" id="KW-0564">Palmitate</keyword>
<keyword evidence="10" id="KW-0012">Acyltransferase</keyword>
<evidence type="ECO:0000256" key="6">
    <source>
        <dbReference type="ARBA" id="ARBA00022984"/>
    </source>
</evidence>
<dbReference type="EMBL" id="CP011312">
    <property type="protein sequence ID" value="AKE40858.1"/>
    <property type="molecule type" value="Genomic_DNA"/>
</dbReference>
<evidence type="ECO:0000256" key="8">
    <source>
        <dbReference type="ARBA" id="ARBA00023139"/>
    </source>
</evidence>
<dbReference type="RefSeq" id="WP_046438978.1">
    <property type="nucleotide sequence ID" value="NZ_CP011312.1"/>
</dbReference>
<organism evidence="16 18">
    <name type="scientific">Corynebacterium kutscheri</name>
    <dbReference type="NCBI Taxonomy" id="35755"/>
    <lineage>
        <taxon>Bacteria</taxon>
        <taxon>Bacillati</taxon>
        <taxon>Actinomycetota</taxon>
        <taxon>Actinomycetes</taxon>
        <taxon>Mycobacteriales</taxon>
        <taxon>Corynebacteriaceae</taxon>
        <taxon>Corynebacterium</taxon>
    </lineage>
</organism>
<evidence type="ECO:0000256" key="3">
    <source>
        <dbReference type="ARBA" id="ARBA00022679"/>
    </source>
</evidence>
<dbReference type="HOGENOM" id="CLU_039404_3_0_11"/>
<feature type="chain" id="PRO_5043120097" evidence="14">
    <location>
        <begin position="21"/>
        <end position="391"/>
    </location>
</feature>
<dbReference type="PANTHER" id="PTHR30582:SF2">
    <property type="entry name" value="L,D-TRANSPEPTIDASE YCIB-RELATED"/>
    <property type="match status" value="1"/>
</dbReference>
<dbReference type="InterPro" id="IPR041280">
    <property type="entry name" value="Big_10"/>
</dbReference>
<dbReference type="GO" id="GO:0008360">
    <property type="term" value="P:regulation of cell shape"/>
    <property type="evidence" value="ECO:0007669"/>
    <property type="project" value="UniProtKB-UniRule"/>
</dbReference>
<dbReference type="GO" id="GO:0016746">
    <property type="term" value="F:acyltransferase activity"/>
    <property type="evidence" value="ECO:0007669"/>
    <property type="project" value="UniProtKB-KW"/>
</dbReference>
<evidence type="ECO:0000256" key="13">
    <source>
        <dbReference type="PROSITE-ProRule" id="PRU01373"/>
    </source>
</evidence>
<dbReference type="STRING" id="35755.UL82_03225"/>
<evidence type="ECO:0000313" key="17">
    <source>
        <dbReference type="EMBL" id="VEH06598.1"/>
    </source>
</evidence>
<evidence type="ECO:0000256" key="10">
    <source>
        <dbReference type="ARBA" id="ARBA00023315"/>
    </source>
</evidence>
<evidence type="ECO:0000313" key="16">
    <source>
        <dbReference type="EMBL" id="AKE40858.1"/>
    </source>
</evidence>